<proteinExistence type="predicted"/>
<name>A0A0F9SX71_9ZZZZ</name>
<reference evidence="1" key="1">
    <citation type="journal article" date="2015" name="Nature">
        <title>Complex archaea that bridge the gap between prokaryotes and eukaryotes.</title>
        <authorList>
            <person name="Spang A."/>
            <person name="Saw J.H."/>
            <person name="Jorgensen S.L."/>
            <person name="Zaremba-Niedzwiedzka K."/>
            <person name="Martijn J."/>
            <person name="Lind A.E."/>
            <person name="van Eijk R."/>
            <person name="Schleper C."/>
            <person name="Guy L."/>
            <person name="Ettema T.J."/>
        </authorList>
    </citation>
    <scope>NUCLEOTIDE SEQUENCE</scope>
</reference>
<dbReference type="AlphaFoldDB" id="A0A0F9SX71"/>
<organism evidence="1">
    <name type="scientific">marine sediment metagenome</name>
    <dbReference type="NCBI Taxonomy" id="412755"/>
    <lineage>
        <taxon>unclassified sequences</taxon>
        <taxon>metagenomes</taxon>
        <taxon>ecological metagenomes</taxon>
    </lineage>
</organism>
<sequence length="156" mass="18283">MHSRCPEDHPWHPSQVTIEKLEKFCAAIRKAADALWDRDEDGDLPVECHLLDRTRYQPYCHIPVAYDHHAETEEDHNQILGALTANLCSATERLDMYMRCRESSVRTGLDKDVRLIRNMAKVMAEVVPVKKVKREAMEKAAKEVLQWLQQRRFNWT</sequence>
<dbReference type="EMBL" id="LAZR01000342">
    <property type="protein sequence ID" value="KKN73515.1"/>
    <property type="molecule type" value="Genomic_DNA"/>
</dbReference>
<evidence type="ECO:0000313" key="1">
    <source>
        <dbReference type="EMBL" id="KKN73515.1"/>
    </source>
</evidence>
<comment type="caution">
    <text evidence="1">The sequence shown here is derived from an EMBL/GenBank/DDBJ whole genome shotgun (WGS) entry which is preliminary data.</text>
</comment>
<accession>A0A0F9SX71</accession>
<gene>
    <name evidence="1" type="ORF">LCGC14_0399570</name>
</gene>
<protein>
    <submittedName>
        <fullName evidence="1">Uncharacterized protein</fullName>
    </submittedName>
</protein>